<reference evidence="4 5" key="1">
    <citation type="submission" date="2016-11" db="EMBL/GenBank/DDBJ databases">
        <authorList>
            <person name="Jaros S."/>
            <person name="Januszkiewicz K."/>
            <person name="Wedrychowicz H."/>
        </authorList>
    </citation>
    <scope>NUCLEOTIDE SEQUENCE [LARGE SCALE GENOMIC DNA]</scope>
    <source>
        <strain evidence="4 5">DSM 15970</strain>
    </source>
</reference>
<feature type="chain" id="PRO_5039039170" evidence="2">
    <location>
        <begin position="35"/>
        <end position="389"/>
    </location>
</feature>
<dbReference type="InterPro" id="IPR011105">
    <property type="entry name" value="Cell_wall_hydrolase_SleB"/>
</dbReference>
<organism evidence="4 5">
    <name type="scientific">Parasporobacterium paucivorans DSM 15970</name>
    <dbReference type="NCBI Taxonomy" id="1122934"/>
    <lineage>
        <taxon>Bacteria</taxon>
        <taxon>Bacillati</taxon>
        <taxon>Bacillota</taxon>
        <taxon>Clostridia</taxon>
        <taxon>Lachnospirales</taxon>
        <taxon>Lachnospiraceae</taxon>
        <taxon>Parasporobacterium</taxon>
    </lineage>
</organism>
<evidence type="ECO:0000313" key="5">
    <source>
        <dbReference type="Proteomes" id="UP000184342"/>
    </source>
</evidence>
<name>A0A1M6JRB7_9FIRM</name>
<dbReference type="Pfam" id="PF08239">
    <property type="entry name" value="SH3_3"/>
    <property type="match status" value="2"/>
</dbReference>
<proteinExistence type="predicted"/>
<feature type="domain" description="SH3b" evidence="3">
    <location>
        <begin position="148"/>
        <end position="210"/>
    </location>
</feature>
<dbReference type="Proteomes" id="UP000184342">
    <property type="component" value="Unassembled WGS sequence"/>
</dbReference>
<accession>A0A1M6JRB7</accession>
<evidence type="ECO:0000259" key="3">
    <source>
        <dbReference type="PROSITE" id="PS51781"/>
    </source>
</evidence>
<dbReference type="RefSeq" id="WP_073994310.1">
    <property type="nucleotide sequence ID" value="NZ_FQYT01000023.1"/>
</dbReference>
<dbReference type="Pfam" id="PF07486">
    <property type="entry name" value="Hydrolase_2"/>
    <property type="match status" value="1"/>
</dbReference>
<dbReference type="STRING" id="1122934.SAMN02745691_02045"/>
<feature type="coiled-coil region" evidence="1">
    <location>
        <begin position="218"/>
        <end position="252"/>
    </location>
</feature>
<dbReference type="Gene3D" id="1.10.10.2520">
    <property type="entry name" value="Cell wall hydrolase SleB, domain 1"/>
    <property type="match status" value="1"/>
</dbReference>
<dbReference type="GO" id="GO:0016787">
    <property type="term" value="F:hydrolase activity"/>
    <property type="evidence" value="ECO:0007669"/>
    <property type="project" value="InterPro"/>
</dbReference>
<dbReference type="SMART" id="SM00287">
    <property type="entry name" value="SH3b"/>
    <property type="match status" value="2"/>
</dbReference>
<gene>
    <name evidence="4" type="ORF">SAMN02745691_02045</name>
</gene>
<dbReference type="PANTHER" id="PTHR34408">
    <property type="entry name" value="FAMILY PROTEIN, PUTATIVE-RELATED"/>
    <property type="match status" value="1"/>
</dbReference>
<dbReference type="InterPro" id="IPR052354">
    <property type="entry name" value="Cell_Wall_Dynamics_Protein"/>
</dbReference>
<dbReference type="PROSITE" id="PS51781">
    <property type="entry name" value="SH3B"/>
    <property type="match status" value="1"/>
</dbReference>
<evidence type="ECO:0000313" key="4">
    <source>
        <dbReference type="EMBL" id="SHJ49163.1"/>
    </source>
</evidence>
<sequence>MEMKTNKIKFTIMAIVLGFSVMLTSLGTSMASTAKEETVSQTAGTAVEARALSATNLDETQAATLETKPVSPFMGKFITNISDYVNVRAEASADAQLLGKLYAGSGGVVLERGDEWSKISSGNLTGYVLNEFIAVDEAAEALANQICPWIATVNTETMKVRKEPGTDSGVWGLASSAETFTVTQILDGWVAVDYNGNTGYLSTEFITLAQKIGTGVTVEEEAAAAQAEQERLAAIEAEKQRQEAAKQAKIQQAIAASSLPMTVQTSAYGVTENDAYLLACVVACEAGSEPYDGKLAVANVVLNRLNSGRYGSTISSVVYASGQFSIVASGALDRKLQSGPNSESLRAAQDALSGVNNVPGFTSFCATSVANYGSYSDYAVIGNQVFYHR</sequence>
<evidence type="ECO:0000256" key="1">
    <source>
        <dbReference type="SAM" id="Coils"/>
    </source>
</evidence>
<keyword evidence="2" id="KW-0732">Signal</keyword>
<keyword evidence="1" id="KW-0175">Coiled coil</keyword>
<keyword evidence="5" id="KW-1185">Reference proteome</keyword>
<dbReference type="AlphaFoldDB" id="A0A1M6JRB7"/>
<dbReference type="InterPro" id="IPR003646">
    <property type="entry name" value="SH3-like_bac-type"/>
</dbReference>
<dbReference type="Gene3D" id="2.30.30.40">
    <property type="entry name" value="SH3 Domains"/>
    <property type="match status" value="2"/>
</dbReference>
<dbReference type="EMBL" id="FQYT01000023">
    <property type="protein sequence ID" value="SHJ49163.1"/>
    <property type="molecule type" value="Genomic_DNA"/>
</dbReference>
<dbReference type="InterPro" id="IPR042047">
    <property type="entry name" value="SleB_dom1"/>
</dbReference>
<evidence type="ECO:0000256" key="2">
    <source>
        <dbReference type="SAM" id="SignalP"/>
    </source>
</evidence>
<feature type="signal peptide" evidence="2">
    <location>
        <begin position="1"/>
        <end position="34"/>
    </location>
</feature>
<protein>
    <submittedName>
        <fullName evidence="4">SH3 domain-containing protein</fullName>
    </submittedName>
</protein>